<comment type="caution">
    <text evidence="2">The sequence shown here is derived from an EMBL/GenBank/DDBJ whole genome shotgun (WGS) entry which is preliminary data.</text>
</comment>
<dbReference type="SUPFAM" id="SSF51294">
    <property type="entry name" value="Hedgehog/intein (Hint) domain"/>
    <property type="match status" value="1"/>
</dbReference>
<evidence type="ECO:0000259" key="1">
    <source>
        <dbReference type="Pfam" id="PF13403"/>
    </source>
</evidence>
<organism evidence="2 3">
    <name type="scientific">Roseicyclus persicicus</name>
    <dbReference type="NCBI Taxonomy" id="2650661"/>
    <lineage>
        <taxon>Bacteria</taxon>
        <taxon>Pseudomonadati</taxon>
        <taxon>Pseudomonadota</taxon>
        <taxon>Alphaproteobacteria</taxon>
        <taxon>Rhodobacterales</taxon>
        <taxon>Roseobacteraceae</taxon>
        <taxon>Roseicyclus</taxon>
    </lineage>
</organism>
<reference evidence="2 3" key="1">
    <citation type="submission" date="2020-04" db="EMBL/GenBank/DDBJ databases">
        <authorList>
            <person name="Yoon J."/>
        </authorList>
    </citation>
    <scope>NUCLEOTIDE SEQUENCE [LARGE SCALE GENOMIC DNA]</scope>
    <source>
        <strain evidence="2 3">KMU-115</strain>
    </source>
</reference>
<evidence type="ECO:0000313" key="3">
    <source>
        <dbReference type="Proteomes" id="UP000526408"/>
    </source>
</evidence>
<dbReference type="AlphaFoldDB" id="A0A7X6H0Q7"/>
<accession>A0A7X6H0Q7</accession>
<keyword evidence="3" id="KW-1185">Reference proteome</keyword>
<name>A0A7X6H0Q7_9RHOB</name>
<dbReference type="InterPro" id="IPR036844">
    <property type="entry name" value="Hint_dom_sf"/>
</dbReference>
<dbReference type="Proteomes" id="UP000526408">
    <property type="component" value="Unassembled WGS sequence"/>
</dbReference>
<feature type="domain" description="Hedgehog/Intein (Hint)" evidence="1">
    <location>
        <begin position="107"/>
        <end position="239"/>
    </location>
</feature>
<dbReference type="EMBL" id="JAAZQQ010000002">
    <property type="protein sequence ID" value="NKX44677.1"/>
    <property type="molecule type" value="Genomic_DNA"/>
</dbReference>
<proteinExistence type="predicted"/>
<protein>
    <submittedName>
        <fullName evidence="2">Hint domain-containing protein</fullName>
    </submittedName>
</protein>
<dbReference type="Gene3D" id="2.170.16.10">
    <property type="entry name" value="Hedgehog/Intein (Hint) domain"/>
    <property type="match status" value="1"/>
</dbReference>
<dbReference type="InterPro" id="IPR028992">
    <property type="entry name" value="Hedgehog/Intein_dom"/>
</dbReference>
<evidence type="ECO:0000313" key="2">
    <source>
        <dbReference type="EMBL" id="NKX44677.1"/>
    </source>
</evidence>
<gene>
    <name evidence="2" type="ORF">HCU73_08755</name>
</gene>
<sequence>MNFTLNQPATSPLPVLTDELDYGAPPREGVDPTQFELYEYLRLTGTSVDYAYQGTVLINGETFIVTFIPQGNVYTLWGNVADPATFDPGTSWNASDIDDGSVNPSTVCFAAGTLIATPQAERPVETLQIGDRILTADGRTVPVKWIGRQTVVGLFAGDRARPVRVAAGALGDGLPRTDLVLTADHALILDGLAINAGALVNGTTIAFDPAPERATYYHIETEDHDVILANGAAAETFVDYVGRQAFDNYAEYVEFYGDERIITEMPLPRISTARLVPPALRKRVAGDAAA</sequence>
<dbReference type="Pfam" id="PF13403">
    <property type="entry name" value="Hint_2"/>
    <property type="match status" value="1"/>
</dbReference>